<dbReference type="Proteomes" id="UP000245207">
    <property type="component" value="Unassembled WGS sequence"/>
</dbReference>
<evidence type="ECO:0000256" key="6">
    <source>
        <dbReference type="ARBA" id="ARBA00022989"/>
    </source>
</evidence>
<dbReference type="EMBL" id="PKPP01001103">
    <property type="protein sequence ID" value="PWA85633.1"/>
    <property type="molecule type" value="Genomic_DNA"/>
</dbReference>
<proteinExistence type="inferred from homology"/>
<dbReference type="GO" id="GO:0009966">
    <property type="term" value="P:regulation of signal transduction"/>
    <property type="evidence" value="ECO:0007669"/>
    <property type="project" value="InterPro"/>
</dbReference>
<evidence type="ECO:0000256" key="1">
    <source>
        <dbReference type="ARBA" id="ARBA00004389"/>
    </source>
</evidence>
<keyword evidence="7" id="KW-0472">Membrane</keyword>
<gene>
    <name evidence="9" type="ORF">CTI12_AA146870</name>
</gene>
<keyword evidence="6" id="KW-1133">Transmembrane helix</keyword>
<sequence>MESSSSSLKKMYSMIIYIILIAAVSLSVELCDASTVVVDVYRLIQYDIAGSPFGSRLASLNHHAASSSLLLSSTTDLSRAVLVPPLTELNHHTSFINGPDDVFDLSEPSVLDLEPPLQFQTPVKHLSHVADDNDNVIDGEPLQIASICDMHAVINMTCE</sequence>
<evidence type="ECO:0000256" key="4">
    <source>
        <dbReference type="ARBA" id="ARBA00022729"/>
    </source>
</evidence>
<evidence type="ECO:0000256" key="5">
    <source>
        <dbReference type="ARBA" id="ARBA00022824"/>
    </source>
</evidence>
<organism evidence="9 10">
    <name type="scientific">Artemisia annua</name>
    <name type="common">Sweet wormwood</name>
    <dbReference type="NCBI Taxonomy" id="35608"/>
    <lineage>
        <taxon>Eukaryota</taxon>
        <taxon>Viridiplantae</taxon>
        <taxon>Streptophyta</taxon>
        <taxon>Embryophyta</taxon>
        <taxon>Tracheophyta</taxon>
        <taxon>Spermatophyta</taxon>
        <taxon>Magnoliopsida</taxon>
        <taxon>eudicotyledons</taxon>
        <taxon>Gunneridae</taxon>
        <taxon>Pentapetalae</taxon>
        <taxon>asterids</taxon>
        <taxon>campanulids</taxon>
        <taxon>Asterales</taxon>
        <taxon>Asteraceae</taxon>
        <taxon>Asteroideae</taxon>
        <taxon>Anthemideae</taxon>
        <taxon>Artemisiinae</taxon>
        <taxon>Artemisia</taxon>
    </lineage>
</organism>
<comment type="similarity">
    <text evidence="2">Belongs to the nicastrin family.</text>
</comment>
<evidence type="ECO:0000313" key="10">
    <source>
        <dbReference type="Proteomes" id="UP000245207"/>
    </source>
</evidence>
<dbReference type="PANTHER" id="PTHR31826">
    <property type="entry name" value="NICALIN"/>
    <property type="match status" value="1"/>
</dbReference>
<dbReference type="AlphaFoldDB" id="A0A2U1PIP3"/>
<dbReference type="GO" id="GO:0005789">
    <property type="term" value="C:endoplasmic reticulum membrane"/>
    <property type="evidence" value="ECO:0007669"/>
    <property type="project" value="UniProtKB-SubCell"/>
</dbReference>
<name>A0A2U1PIP3_ARTAN</name>
<keyword evidence="10" id="KW-1185">Reference proteome</keyword>
<comment type="caution">
    <text evidence="9">The sequence shown here is derived from an EMBL/GenBank/DDBJ whole genome shotgun (WGS) entry which is preliminary data.</text>
</comment>
<evidence type="ECO:0000256" key="8">
    <source>
        <dbReference type="ARBA" id="ARBA00023180"/>
    </source>
</evidence>
<evidence type="ECO:0000256" key="2">
    <source>
        <dbReference type="ARBA" id="ARBA00007717"/>
    </source>
</evidence>
<keyword evidence="8" id="KW-0325">Glycoprotein</keyword>
<dbReference type="OrthoDB" id="1938054at2759"/>
<dbReference type="InterPro" id="IPR016574">
    <property type="entry name" value="Nicalin"/>
</dbReference>
<keyword evidence="3" id="KW-0812">Transmembrane</keyword>
<evidence type="ECO:0000256" key="7">
    <source>
        <dbReference type="ARBA" id="ARBA00023136"/>
    </source>
</evidence>
<keyword evidence="5" id="KW-0256">Endoplasmic reticulum</keyword>
<comment type="subcellular location">
    <subcellularLocation>
        <location evidence="1">Endoplasmic reticulum membrane</location>
        <topology evidence="1">Single-pass membrane protein</topology>
    </subcellularLocation>
</comment>
<evidence type="ECO:0000256" key="3">
    <source>
        <dbReference type="ARBA" id="ARBA00022692"/>
    </source>
</evidence>
<dbReference type="STRING" id="35608.A0A2U1PIP3"/>
<keyword evidence="4" id="KW-0732">Signal</keyword>
<evidence type="ECO:0000313" key="9">
    <source>
        <dbReference type="EMBL" id="PWA85633.1"/>
    </source>
</evidence>
<reference evidence="9 10" key="1">
    <citation type="journal article" date="2018" name="Mol. Plant">
        <title>The genome of Artemisia annua provides insight into the evolution of Asteraceae family and artemisinin biosynthesis.</title>
        <authorList>
            <person name="Shen Q."/>
            <person name="Zhang L."/>
            <person name="Liao Z."/>
            <person name="Wang S."/>
            <person name="Yan T."/>
            <person name="Shi P."/>
            <person name="Liu M."/>
            <person name="Fu X."/>
            <person name="Pan Q."/>
            <person name="Wang Y."/>
            <person name="Lv Z."/>
            <person name="Lu X."/>
            <person name="Zhang F."/>
            <person name="Jiang W."/>
            <person name="Ma Y."/>
            <person name="Chen M."/>
            <person name="Hao X."/>
            <person name="Li L."/>
            <person name="Tang Y."/>
            <person name="Lv G."/>
            <person name="Zhou Y."/>
            <person name="Sun X."/>
            <person name="Brodelius P.E."/>
            <person name="Rose J.K.C."/>
            <person name="Tang K."/>
        </authorList>
    </citation>
    <scope>NUCLEOTIDE SEQUENCE [LARGE SCALE GENOMIC DNA]</scope>
    <source>
        <strain evidence="10">cv. Huhao1</strain>
        <tissue evidence="9">Leaf</tissue>
    </source>
</reference>
<accession>A0A2U1PIP3</accession>
<protein>
    <submittedName>
        <fullName evidence="9">Nicalin</fullName>
    </submittedName>
</protein>